<dbReference type="GeneID" id="30016166"/>
<evidence type="ECO:0000313" key="3">
    <source>
        <dbReference type="Proteomes" id="UP000078343"/>
    </source>
</evidence>
<protein>
    <submittedName>
        <fullName evidence="2">Uncharacterized protein</fullName>
    </submittedName>
</protein>
<evidence type="ECO:0000313" key="2">
    <source>
        <dbReference type="EMBL" id="OAP53813.1"/>
    </source>
</evidence>
<reference evidence="2 3" key="1">
    <citation type="submission" date="2016-04" db="EMBL/GenBank/DDBJ databases">
        <title>Draft genome of Fonsecaea erecta CBS 125763.</title>
        <authorList>
            <person name="Weiss V.A."/>
            <person name="Vicente V.A."/>
            <person name="Raittz R.T."/>
            <person name="Moreno L.F."/>
            <person name="De Souza E.M."/>
            <person name="Pedrosa F.O."/>
            <person name="Steffens M.B."/>
            <person name="Faoro H."/>
            <person name="Tadra-Sfeir M.Z."/>
            <person name="Najafzadeh M.J."/>
            <person name="Felipe M.S."/>
            <person name="Teixeira M."/>
            <person name="Sun J."/>
            <person name="Xi L."/>
            <person name="Gomes R."/>
            <person name="De Azevedo C.M."/>
            <person name="Salgado C.G."/>
            <person name="Da Silva M.B."/>
            <person name="Nascimento M.F."/>
            <person name="Queiroz-Telles F."/>
            <person name="Attili D.S."/>
            <person name="Gorbushina A."/>
        </authorList>
    </citation>
    <scope>NUCLEOTIDE SEQUENCE [LARGE SCALE GENOMIC DNA]</scope>
    <source>
        <strain evidence="2 3">CBS 125763</strain>
    </source>
</reference>
<accession>A0A178Z3M7</accession>
<gene>
    <name evidence="2" type="ORF">AYL99_11999</name>
</gene>
<dbReference type="Proteomes" id="UP000078343">
    <property type="component" value="Unassembled WGS sequence"/>
</dbReference>
<organism evidence="2 3">
    <name type="scientific">Fonsecaea erecta</name>
    <dbReference type="NCBI Taxonomy" id="1367422"/>
    <lineage>
        <taxon>Eukaryota</taxon>
        <taxon>Fungi</taxon>
        <taxon>Dikarya</taxon>
        <taxon>Ascomycota</taxon>
        <taxon>Pezizomycotina</taxon>
        <taxon>Eurotiomycetes</taxon>
        <taxon>Chaetothyriomycetidae</taxon>
        <taxon>Chaetothyriales</taxon>
        <taxon>Herpotrichiellaceae</taxon>
        <taxon>Fonsecaea</taxon>
    </lineage>
</organism>
<evidence type="ECO:0000256" key="1">
    <source>
        <dbReference type="SAM" id="MobiDB-lite"/>
    </source>
</evidence>
<comment type="caution">
    <text evidence="2">The sequence shown here is derived from an EMBL/GenBank/DDBJ whole genome shotgun (WGS) entry which is preliminary data.</text>
</comment>
<feature type="region of interest" description="Disordered" evidence="1">
    <location>
        <begin position="33"/>
        <end position="57"/>
    </location>
</feature>
<keyword evidence="3" id="KW-1185">Reference proteome</keyword>
<dbReference type="RefSeq" id="XP_018687180.1">
    <property type="nucleotide sequence ID" value="XM_018843503.1"/>
</dbReference>
<sequence>MSKSGCVAWKVPADTSETIAILEDSVNHDVGEVRSDKQRVDSTRELHPAQSVRNAKSWCETPSRQACHSSSAATNSRSEISTRGNVDFVKTRAPFTADPSKQDLWCIYRQRAVLITG</sequence>
<name>A0A178Z3M7_9EURO</name>
<dbReference type="EMBL" id="LVYI01000021">
    <property type="protein sequence ID" value="OAP53813.1"/>
    <property type="molecule type" value="Genomic_DNA"/>
</dbReference>
<feature type="compositionally biased region" description="Basic and acidic residues" evidence="1">
    <location>
        <begin position="33"/>
        <end position="47"/>
    </location>
</feature>
<dbReference type="AlphaFoldDB" id="A0A178Z3M7"/>
<proteinExistence type="predicted"/>